<dbReference type="InterPro" id="IPR042201">
    <property type="entry name" value="FH2_Formin_sf"/>
</dbReference>
<dbReference type="InterPro" id="IPR051412">
    <property type="entry name" value="Formin_Homology_Diaphanous_sf"/>
</dbReference>
<dbReference type="GO" id="GO:0030041">
    <property type="term" value="P:actin filament polymerization"/>
    <property type="evidence" value="ECO:0007669"/>
    <property type="project" value="TreeGrafter"/>
</dbReference>
<feature type="region of interest" description="Disordered" evidence="1">
    <location>
        <begin position="1"/>
        <end position="95"/>
    </location>
</feature>
<dbReference type="GO" id="GO:0005884">
    <property type="term" value="C:actin filament"/>
    <property type="evidence" value="ECO:0007669"/>
    <property type="project" value="TreeGrafter"/>
</dbReference>
<dbReference type="AlphaFoldDB" id="A0A3P7XJM0"/>
<protein>
    <recommendedName>
        <fullName evidence="3">FH2 domain-containing protein</fullName>
    </recommendedName>
</protein>
<dbReference type="OrthoDB" id="26518at2759"/>
<feature type="compositionally biased region" description="Basic and acidic residues" evidence="1">
    <location>
        <begin position="1"/>
        <end position="12"/>
    </location>
</feature>
<feature type="compositionally biased region" description="Pro residues" evidence="1">
    <location>
        <begin position="57"/>
        <end position="69"/>
    </location>
</feature>
<evidence type="ECO:0000256" key="1">
    <source>
        <dbReference type="SAM" id="MobiDB-lite"/>
    </source>
</evidence>
<proteinExistence type="predicted"/>
<accession>A0A3P7XJM0</accession>
<dbReference type="SUPFAM" id="SSF101447">
    <property type="entry name" value="Formin homology 2 domain (FH2 domain)"/>
    <property type="match status" value="1"/>
</dbReference>
<dbReference type="PANTHER" id="PTHR45691:SF1">
    <property type="entry name" value="FH2 DOMAIN-CONTAINING PROTEIN 1-RELATED"/>
    <property type="match status" value="1"/>
</dbReference>
<reference evidence="2" key="1">
    <citation type="submission" date="2018-11" db="EMBL/GenBank/DDBJ databases">
        <authorList>
            <consortium name="Pathogen Informatics"/>
        </authorList>
    </citation>
    <scope>NUCLEOTIDE SEQUENCE [LARGE SCALE GENOMIC DNA]</scope>
</reference>
<dbReference type="PANTHER" id="PTHR45691">
    <property type="entry name" value="PROTEIN DIAPHANOUS"/>
    <property type="match status" value="1"/>
</dbReference>
<dbReference type="Gene3D" id="1.20.58.2220">
    <property type="entry name" value="Formin, FH2 domain"/>
    <property type="match status" value="1"/>
</dbReference>
<sequence length="241" mass="25672">MRVDAPRERSIEAAKSGRPSVSLVATTRQPPPLALPSPYKLPGRHDAPSSPLAKSALPPPPAPPPPPPLQVVKAPPTKLSLHGKGPPAIPPPPGLEPRQIQVKLPESMKPKRAPSEALKMKTIMWTKIAPTSIVNGQGLASVWGELARQSTELSLDFDMIDGMFAVSTSPAPSTHMDSSPAQVASERIASLINKQRFVNCIIHTYIGLNEKGHEYTYNLPSARALTSASVGTKSMSTVSVQ</sequence>
<evidence type="ECO:0008006" key="3">
    <source>
        <dbReference type="Google" id="ProtNLM"/>
    </source>
</evidence>
<name>A0A3P7XJM0_HELPZ</name>
<dbReference type="EMBL" id="UZAH01005944">
    <property type="protein sequence ID" value="VDO30028.1"/>
    <property type="molecule type" value="Genomic_DNA"/>
</dbReference>
<organism evidence="2">
    <name type="scientific">Heligmosomoides polygyrus</name>
    <name type="common">Parasitic roundworm</name>
    <dbReference type="NCBI Taxonomy" id="6339"/>
    <lineage>
        <taxon>Eukaryota</taxon>
        <taxon>Metazoa</taxon>
        <taxon>Ecdysozoa</taxon>
        <taxon>Nematoda</taxon>
        <taxon>Chromadorea</taxon>
        <taxon>Rhabditida</taxon>
        <taxon>Rhabditina</taxon>
        <taxon>Rhabditomorpha</taxon>
        <taxon>Strongyloidea</taxon>
        <taxon>Heligmosomidae</taxon>
        <taxon>Heligmosomoides</taxon>
    </lineage>
</organism>
<evidence type="ECO:0000313" key="2">
    <source>
        <dbReference type="EMBL" id="VDO30028.1"/>
    </source>
</evidence>
<gene>
    <name evidence="2" type="ORF">HPBE_LOCUS2998</name>
</gene>